<dbReference type="Gene3D" id="3.40.720.10">
    <property type="entry name" value="Alkaline Phosphatase, subunit A"/>
    <property type="match status" value="1"/>
</dbReference>
<gene>
    <name evidence="5" type="ORF">F4Y42_21530</name>
</gene>
<organism evidence="5">
    <name type="scientific">Caldilineaceae bacterium SB0664_bin_27</name>
    <dbReference type="NCBI Taxonomy" id="2605260"/>
    <lineage>
        <taxon>Bacteria</taxon>
        <taxon>Bacillati</taxon>
        <taxon>Chloroflexota</taxon>
        <taxon>Caldilineae</taxon>
        <taxon>Caldilineales</taxon>
        <taxon>Caldilineaceae</taxon>
    </lineage>
</organism>
<evidence type="ECO:0000256" key="3">
    <source>
        <dbReference type="ARBA" id="ARBA00022801"/>
    </source>
</evidence>
<dbReference type="GO" id="GO:0005737">
    <property type="term" value="C:cytoplasm"/>
    <property type="evidence" value="ECO:0007669"/>
    <property type="project" value="TreeGrafter"/>
</dbReference>
<dbReference type="GO" id="GO:0046872">
    <property type="term" value="F:metal ion binding"/>
    <property type="evidence" value="ECO:0007669"/>
    <property type="project" value="UniProtKB-KW"/>
</dbReference>
<feature type="domain" description="Sulfatase N-terminal" evidence="4">
    <location>
        <begin position="6"/>
        <end position="323"/>
    </location>
</feature>
<dbReference type="PROSITE" id="PS00149">
    <property type="entry name" value="SULFATASE_2"/>
    <property type="match status" value="1"/>
</dbReference>
<comment type="similarity">
    <text evidence="1">Belongs to the sulfatase family.</text>
</comment>
<name>A0A6B0YZX3_9CHLR</name>
<dbReference type="Pfam" id="PF00884">
    <property type="entry name" value="Sulfatase"/>
    <property type="match status" value="1"/>
</dbReference>
<dbReference type="AlphaFoldDB" id="A0A6B0YZX3"/>
<dbReference type="SUPFAM" id="SSF53649">
    <property type="entry name" value="Alkaline phosphatase-like"/>
    <property type="match status" value="1"/>
</dbReference>
<sequence length="456" mass="51131">MPQERPNVVYVFADQWRAQDTGYAGNRQVRTPHLDGLAAQSINFTHAVAGIPVCCPARASLLTGQHALTHGVFLNDVHLADDAVSMGKLFKAAGYDTAYVGKWHVDGRGRSNYIPPESRQGFDYWKALECTHDYNNSTYYAGDSDAPLTWEGYDAIEQTKDVQAYLRGRNRGAGDRDSNTPFLLVLSWGPPHAPYETAPAEYQALYSPEDIELRPNVTPEIAEEAREWIAGYYAHCTALDDCLGGLLQTLEEEGLAENTIFVFTSDHGDMLGSQGEVKKQRPWEESIRVPFLLRWPRRFGLQGREIEALLDTPDVLPTLLSLCEIPIPKTVEGKDFADAIEGGQDPSGGAALIYCPHPFGQFLRPDGGREYRGLRTRTHTYARDLNGPWLLYDNEADPFQLENLVDRPEVASLQAELESQLQHRLDERGDEFLPGETYVEHWGYPLDETGTVPFNW</sequence>
<evidence type="ECO:0000256" key="2">
    <source>
        <dbReference type="ARBA" id="ARBA00022723"/>
    </source>
</evidence>
<dbReference type="GO" id="GO:0008484">
    <property type="term" value="F:sulfuric ester hydrolase activity"/>
    <property type="evidence" value="ECO:0007669"/>
    <property type="project" value="TreeGrafter"/>
</dbReference>
<protein>
    <submittedName>
        <fullName evidence="5">Sulfatase</fullName>
    </submittedName>
</protein>
<dbReference type="InterPro" id="IPR017850">
    <property type="entry name" value="Alkaline_phosphatase_core_sf"/>
</dbReference>
<dbReference type="InterPro" id="IPR024607">
    <property type="entry name" value="Sulfatase_CS"/>
</dbReference>
<dbReference type="Gene3D" id="3.30.1120.10">
    <property type="match status" value="1"/>
</dbReference>
<dbReference type="InterPro" id="IPR000917">
    <property type="entry name" value="Sulfatase_N"/>
</dbReference>
<proteinExistence type="inferred from homology"/>
<accession>A0A6B0YZX3</accession>
<dbReference type="CDD" id="cd16034">
    <property type="entry name" value="sulfatase_like"/>
    <property type="match status" value="1"/>
</dbReference>
<dbReference type="PROSITE" id="PS00523">
    <property type="entry name" value="SULFATASE_1"/>
    <property type="match status" value="1"/>
</dbReference>
<evidence type="ECO:0000313" key="5">
    <source>
        <dbReference type="EMBL" id="MXY96031.1"/>
    </source>
</evidence>
<keyword evidence="3" id="KW-0378">Hydrolase</keyword>
<keyword evidence="2" id="KW-0479">Metal-binding</keyword>
<evidence type="ECO:0000259" key="4">
    <source>
        <dbReference type="Pfam" id="PF00884"/>
    </source>
</evidence>
<dbReference type="EMBL" id="VXRG01000185">
    <property type="protein sequence ID" value="MXY96031.1"/>
    <property type="molecule type" value="Genomic_DNA"/>
</dbReference>
<dbReference type="PANTHER" id="PTHR45953:SF1">
    <property type="entry name" value="IDURONATE 2-SULFATASE"/>
    <property type="match status" value="1"/>
</dbReference>
<comment type="caution">
    <text evidence="5">The sequence shown here is derived from an EMBL/GenBank/DDBJ whole genome shotgun (WGS) entry which is preliminary data.</text>
</comment>
<dbReference type="PANTHER" id="PTHR45953">
    <property type="entry name" value="IDURONATE 2-SULFATASE"/>
    <property type="match status" value="1"/>
</dbReference>
<evidence type="ECO:0000256" key="1">
    <source>
        <dbReference type="ARBA" id="ARBA00008779"/>
    </source>
</evidence>
<reference evidence="5" key="1">
    <citation type="submission" date="2019-09" db="EMBL/GenBank/DDBJ databases">
        <title>Characterisation of the sponge microbiome using genome-centric metagenomics.</title>
        <authorList>
            <person name="Engelberts J.P."/>
            <person name="Robbins S.J."/>
            <person name="De Goeij J.M."/>
            <person name="Aranda M."/>
            <person name="Bell S.C."/>
            <person name="Webster N.S."/>
        </authorList>
    </citation>
    <scope>NUCLEOTIDE SEQUENCE</scope>
    <source>
        <strain evidence="5">SB0664_bin_27</strain>
    </source>
</reference>